<organism evidence="1">
    <name type="scientific">Micrurus spixii</name>
    <name type="common">Amazon coral snake</name>
    <dbReference type="NCBI Taxonomy" id="129469"/>
    <lineage>
        <taxon>Eukaryota</taxon>
        <taxon>Metazoa</taxon>
        <taxon>Chordata</taxon>
        <taxon>Craniata</taxon>
        <taxon>Vertebrata</taxon>
        <taxon>Euteleostomi</taxon>
        <taxon>Lepidosauria</taxon>
        <taxon>Squamata</taxon>
        <taxon>Bifurcata</taxon>
        <taxon>Unidentata</taxon>
        <taxon>Episquamata</taxon>
        <taxon>Toxicofera</taxon>
        <taxon>Serpentes</taxon>
        <taxon>Colubroidea</taxon>
        <taxon>Elapidae</taxon>
        <taxon>Elapinae</taxon>
        <taxon>Micrurus</taxon>
    </lineage>
</organism>
<accession>A0A2D4NFL6</accession>
<evidence type="ECO:0000313" key="1">
    <source>
        <dbReference type="EMBL" id="LAB44088.1"/>
    </source>
</evidence>
<proteinExistence type="predicted"/>
<dbReference type="AlphaFoldDB" id="A0A2D4NFL6"/>
<protein>
    <submittedName>
        <fullName evidence="1">Uncharacterized protein</fullName>
    </submittedName>
</protein>
<sequence length="125" mass="14491">MTIKALKYKVMQCKAGLLFFKLIDMSKQARNPDVSVPTIWEIYGGRCPGPRNKTTRQSYLMFSRCFGLQFLPAIDYWILSDSQILGRYKITKQMFRGRTMKVMEEDRGALTKQYDLAIGCVCRTN</sequence>
<reference evidence="1" key="1">
    <citation type="submission" date="2017-07" db="EMBL/GenBank/DDBJ databases">
        <authorList>
            <person name="Mikheyev A."/>
            <person name="Grau M."/>
        </authorList>
    </citation>
    <scope>NUCLEOTIDE SEQUENCE</scope>
    <source>
        <tissue evidence="1">Venom_gland</tissue>
    </source>
</reference>
<dbReference type="EMBL" id="IACM01179619">
    <property type="protein sequence ID" value="LAB44088.1"/>
    <property type="molecule type" value="Transcribed_RNA"/>
</dbReference>
<reference evidence="1" key="2">
    <citation type="submission" date="2017-11" db="EMBL/GenBank/DDBJ databases">
        <title>Coralsnake Venomics: Analyses of Venom Gland Transcriptomes and Proteomes of Six Brazilian Taxa.</title>
        <authorList>
            <person name="Aird S.D."/>
            <person name="Jorge da Silva N."/>
            <person name="Qiu L."/>
            <person name="Villar-Briones A."/>
            <person name="Aparecida-Saddi V."/>
            <person name="Campos-Telles M.P."/>
            <person name="Grau M."/>
            <person name="Mikheyev A.S."/>
        </authorList>
    </citation>
    <scope>NUCLEOTIDE SEQUENCE</scope>
    <source>
        <tissue evidence="1">Venom_gland</tissue>
    </source>
</reference>
<name>A0A2D4NFL6_9SAUR</name>